<protein>
    <submittedName>
        <fullName evidence="12">Cation diffusion facilitator family transporter</fullName>
    </submittedName>
</protein>
<evidence type="ECO:0000256" key="2">
    <source>
        <dbReference type="ARBA" id="ARBA00008873"/>
    </source>
</evidence>
<dbReference type="InterPro" id="IPR036837">
    <property type="entry name" value="Cation_efflux_CTD_sf"/>
</dbReference>
<dbReference type="PANTHER" id="PTHR11562">
    <property type="entry name" value="CATION EFFLUX PROTEIN/ ZINC TRANSPORTER"/>
    <property type="match status" value="1"/>
</dbReference>
<keyword evidence="6 9" id="KW-1133">Transmembrane helix</keyword>
<feature type="domain" description="Cation efflux protein cytoplasmic" evidence="11">
    <location>
        <begin position="226"/>
        <end position="300"/>
    </location>
</feature>
<feature type="transmembrane region" description="Helical" evidence="9">
    <location>
        <begin position="32"/>
        <end position="52"/>
    </location>
</feature>
<feature type="domain" description="Cation efflux protein transmembrane" evidence="10">
    <location>
        <begin position="35"/>
        <end position="222"/>
    </location>
</feature>
<sequence length="302" mass="32152">MSGAPDSTHLHAHLDGDAHYQHQSGKRSLKTLSWALALTLGFAGVEAVAGFMSGSLALVSDAGHMLTDAASLALALLAQYMTRRPPSERYSFGYGRAEALAAFVNGLAMLVVVAWILYEAIHRLTEPHAVQGGAVMAVAAIGLLINVAVAWVLSRDQDSMNARAALVHVLGDLLGSVAALAAGAIIYFTGWMQADPLLSVLVALLILKSTFSILRESYLHLMEGVPDQLDYAAVGADMEMINGVASVHDLHVWAMSPGQPALIGHVSICEMAAWPRILEEIRAMLLEKHGIDHVTLQPEPAN</sequence>
<keyword evidence="5" id="KW-0862">Zinc</keyword>
<organism evidence="12 13">
    <name type="scientific">Pseudoduganella rivuli</name>
    <dbReference type="NCBI Taxonomy" id="2666085"/>
    <lineage>
        <taxon>Bacteria</taxon>
        <taxon>Pseudomonadati</taxon>
        <taxon>Pseudomonadota</taxon>
        <taxon>Betaproteobacteria</taxon>
        <taxon>Burkholderiales</taxon>
        <taxon>Oxalobacteraceae</taxon>
        <taxon>Telluria group</taxon>
        <taxon>Pseudoduganella</taxon>
    </lineage>
</organism>
<feature type="transmembrane region" description="Helical" evidence="9">
    <location>
        <begin position="165"/>
        <end position="190"/>
    </location>
</feature>
<keyword evidence="8 9" id="KW-0472">Membrane</keyword>
<name>A0A7X2LWC4_9BURK</name>
<dbReference type="AlphaFoldDB" id="A0A7X2LWC4"/>
<comment type="similarity">
    <text evidence="2">Belongs to the cation diffusion facilitator (CDF) transporter (TC 2.A.4) family. SLC30A subfamily.</text>
</comment>
<comment type="caution">
    <text evidence="12">The sequence shown here is derived from an EMBL/GenBank/DDBJ whole genome shotgun (WGS) entry which is preliminary data.</text>
</comment>
<evidence type="ECO:0000259" key="11">
    <source>
        <dbReference type="Pfam" id="PF16916"/>
    </source>
</evidence>
<evidence type="ECO:0000256" key="1">
    <source>
        <dbReference type="ARBA" id="ARBA00004141"/>
    </source>
</evidence>
<dbReference type="InterPro" id="IPR050681">
    <property type="entry name" value="CDF/SLC30A"/>
</dbReference>
<dbReference type="Gene3D" id="1.20.1510.10">
    <property type="entry name" value="Cation efflux protein transmembrane domain"/>
    <property type="match status" value="1"/>
</dbReference>
<keyword evidence="4 9" id="KW-0812">Transmembrane</keyword>
<evidence type="ECO:0000256" key="3">
    <source>
        <dbReference type="ARBA" id="ARBA00022448"/>
    </source>
</evidence>
<comment type="subcellular location">
    <subcellularLocation>
        <location evidence="1">Membrane</location>
        <topology evidence="1">Multi-pass membrane protein</topology>
    </subcellularLocation>
</comment>
<dbReference type="GO" id="GO:0005385">
    <property type="term" value="F:zinc ion transmembrane transporter activity"/>
    <property type="evidence" value="ECO:0007669"/>
    <property type="project" value="TreeGrafter"/>
</dbReference>
<dbReference type="EMBL" id="WKJJ01000016">
    <property type="protein sequence ID" value="MRV74774.1"/>
    <property type="molecule type" value="Genomic_DNA"/>
</dbReference>
<reference evidence="12 13" key="1">
    <citation type="submission" date="2019-11" db="EMBL/GenBank/DDBJ databases">
        <title>Novel species isolated from a subtropical stream in China.</title>
        <authorList>
            <person name="Lu H."/>
        </authorList>
    </citation>
    <scope>NUCLEOTIDE SEQUENCE [LARGE SCALE GENOMIC DNA]</scope>
    <source>
        <strain evidence="12 13">FT92W</strain>
    </source>
</reference>
<evidence type="ECO:0000256" key="8">
    <source>
        <dbReference type="ARBA" id="ARBA00023136"/>
    </source>
</evidence>
<dbReference type="InterPro" id="IPR002524">
    <property type="entry name" value="Cation_efflux"/>
</dbReference>
<evidence type="ECO:0000313" key="12">
    <source>
        <dbReference type="EMBL" id="MRV74774.1"/>
    </source>
</evidence>
<gene>
    <name evidence="12" type="ORF">GJ700_23980</name>
</gene>
<dbReference type="SUPFAM" id="SSF161111">
    <property type="entry name" value="Cation efflux protein transmembrane domain-like"/>
    <property type="match status" value="1"/>
</dbReference>
<feature type="transmembrane region" description="Helical" evidence="9">
    <location>
        <begin position="130"/>
        <end position="153"/>
    </location>
</feature>
<dbReference type="Pfam" id="PF16916">
    <property type="entry name" value="ZT_dimer"/>
    <property type="match status" value="1"/>
</dbReference>
<dbReference type="Pfam" id="PF01545">
    <property type="entry name" value="Cation_efflux"/>
    <property type="match status" value="1"/>
</dbReference>
<keyword evidence="13" id="KW-1185">Reference proteome</keyword>
<feature type="transmembrane region" description="Helical" evidence="9">
    <location>
        <begin position="196"/>
        <end position="214"/>
    </location>
</feature>
<dbReference type="GO" id="GO:0005886">
    <property type="term" value="C:plasma membrane"/>
    <property type="evidence" value="ECO:0007669"/>
    <property type="project" value="TreeGrafter"/>
</dbReference>
<feature type="transmembrane region" description="Helical" evidence="9">
    <location>
        <begin position="99"/>
        <end position="118"/>
    </location>
</feature>
<keyword evidence="5" id="KW-0864">Zinc transport</keyword>
<evidence type="ECO:0000259" key="10">
    <source>
        <dbReference type="Pfam" id="PF01545"/>
    </source>
</evidence>
<evidence type="ECO:0000256" key="5">
    <source>
        <dbReference type="ARBA" id="ARBA00022906"/>
    </source>
</evidence>
<evidence type="ECO:0000256" key="7">
    <source>
        <dbReference type="ARBA" id="ARBA00023065"/>
    </source>
</evidence>
<keyword evidence="7" id="KW-0406">Ion transport</keyword>
<dbReference type="InterPro" id="IPR027469">
    <property type="entry name" value="Cation_efflux_TMD_sf"/>
</dbReference>
<dbReference type="InterPro" id="IPR027470">
    <property type="entry name" value="Cation_efflux_CTD"/>
</dbReference>
<dbReference type="SUPFAM" id="SSF160240">
    <property type="entry name" value="Cation efflux protein cytoplasmic domain-like"/>
    <property type="match status" value="1"/>
</dbReference>
<evidence type="ECO:0000256" key="9">
    <source>
        <dbReference type="SAM" id="Phobius"/>
    </source>
</evidence>
<proteinExistence type="inferred from homology"/>
<keyword evidence="3" id="KW-0813">Transport</keyword>
<evidence type="ECO:0000256" key="6">
    <source>
        <dbReference type="ARBA" id="ARBA00022989"/>
    </source>
</evidence>
<evidence type="ECO:0000313" key="13">
    <source>
        <dbReference type="Proteomes" id="UP000446768"/>
    </source>
</evidence>
<accession>A0A7X2LWC4</accession>
<dbReference type="InterPro" id="IPR058533">
    <property type="entry name" value="Cation_efflux_TM"/>
</dbReference>
<dbReference type="Proteomes" id="UP000446768">
    <property type="component" value="Unassembled WGS sequence"/>
</dbReference>
<dbReference type="NCBIfam" id="TIGR01297">
    <property type="entry name" value="CDF"/>
    <property type="match status" value="1"/>
</dbReference>
<dbReference type="PANTHER" id="PTHR11562:SF17">
    <property type="entry name" value="RE54080P-RELATED"/>
    <property type="match status" value="1"/>
</dbReference>
<dbReference type="RefSeq" id="WP_154378665.1">
    <property type="nucleotide sequence ID" value="NZ_WKJJ01000016.1"/>
</dbReference>
<evidence type="ECO:0000256" key="4">
    <source>
        <dbReference type="ARBA" id="ARBA00022692"/>
    </source>
</evidence>